<dbReference type="AlphaFoldDB" id="A0A078JMY6"/>
<evidence type="ECO:0000313" key="3">
    <source>
        <dbReference type="Proteomes" id="UP000028999"/>
    </source>
</evidence>
<accession>A0A078JMY6</accession>
<gene>
    <name evidence="2" type="primary">BnaCnng60810D</name>
    <name evidence="2" type="ORF">GSBRNA2T00080452001</name>
</gene>
<reference evidence="2 3" key="1">
    <citation type="journal article" date="2014" name="Science">
        <title>Plant genetics. Early allopolyploid evolution in the post-Neolithic Brassica napus oilseed genome.</title>
        <authorList>
            <person name="Chalhoub B."/>
            <person name="Denoeud F."/>
            <person name="Liu S."/>
            <person name="Parkin I.A."/>
            <person name="Tang H."/>
            <person name="Wang X."/>
            <person name="Chiquet J."/>
            <person name="Belcram H."/>
            <person name="Tong C."/>
            <person name="Samans B."/>
            <person name="Correa M."/>
            <person name="Da Silva C."/>
            <person name="Just J."/>
            <person name="Falentin C."/>
            <person name="Koh C.S."/>
            <person name="Le Clainche I."/>
            <person name="Bernard M."/>
            <person name="Bento P."/>
            <person name="Noel B."/>
            <person name="Labadie K."/>
            <person name="Alberti A."/>
            <person name="Charles M."/>
            <person name="Arnaud D."/>
            <person name="Guo H."/>
            <person name="Daviaud C."/>
            <person name="Alamery S."/>
            <person name="Jabbari K."/>
            <person name="Zhao M."/>
            <person name="Edger P.P."/>
            <person name="Chelaifa H."/>
            <person name="Tack D."/>
            <person name="Lassalle G."/>
            <person name="Mestiri I."/>
            <person name="Schnel N."/>
            <person name="Le Paslier M.C."/>
            <person name="Fan G."/>
            <person name="Renault V."/>
            <person name="Bayer P.E."/>
            <person name="Golicz A.A."/>
            <person name="Manoli S."/>
            <person name="Lee T.H."/>
            <person name="Thi V.H."/>
            <person name="Chalabi S."/>
            <person name="Hu Q."/>
            <person name="Fan C."/>
            <person name="Tollenaere R."/>
            <person name="Lu Y."/>
            <person name="Battail C."/>
            <person name="Shen J."/>
            <person name="Sidebottom C.H."/>
            <person name="Wang X."/>
            <person name="Canaguier A."/>
            <person name="Chauveau A."/>
            <person name="Berard A."/>
            <person name="Deniot G."/>
            <person name="Guan M."/>
            <person name="Liu Z."/>
            <person name="Sun F."/>
            <person name="Lim Y.P."/>
            <person name="Lyons E."/>
            <person name="Town C.D."/>
            <person name="Bancroft I."/>
            <person name="Wang X."/>
            <person name="Meng J."/>
            <person name="Ma J."/>
            <person name="Pires J.C."/>
            <person name="King G.J."/>
            <person name="Brunel D."/>
            <person name="Delourme R."/>
            <person name="Renard M."/>
            <person name="Aury J.M."/>
            <person name="Adams K.L."/>
            <person name="Batley J."/>
            <person name="Snowdon R.J."/>
            <person name="Tost J."/>
            <person name="Edwards D."/>
            <person name="Zhou Y."/>
            <person name="Hua W."/>
            <person name="Sharpe A.G."/>
            <person name="Paterson A.H."/>
            <person name="Guan C."/>
            <person name="Wincker P."/>
        </authorList>
    </citation>
    <scope>NUCLEOTIDE SEQUENCE [LARGE SCALE GENOMIC DNA]</scope>
    <source>
        <strain evidence="3">cv. Darmor-bzh</strain>
    </source>
</reference>
<protein>
    <submittedName>
        <fullName evidence="2">BnaCnng60810D protein</fullName>
    </submittedName>
</protein>
<feature type="non-terminal residue" evidence="2">
    <location>
        <position position="1"/>
    </location>
</feature>
<feature type="region of interest" description="Disordered" evidence="1">
    <location>
        <begin position="1"/>
        <end position="28"/>
    </location>
</feature>
<dbReference type="Gramene" id="CDY68863">
    <property type="protein sequence ID" value="CDY68863"/>
    <property type="gene ID" value="GSBRNA2T00080452001"/>
</dbReference>
<proteinExistence type="predicted"/>
<organism evidence="2 3">
    <name type="scientific">Brassica napus</name>
    <name type="common">Rape</name>
    <dbReference type="NCBI Taxonomy" id="3708"/>
    <lineage>
        <taxon>Eukaryota</taxon>
        <taxon>Viridiplantae</taxon>
        <taxon>Streptophyta</taxon>
        <taxon>Embryophyta</taxon>
        <taxon>Tracheophyta</taxon>
        <taxon>Spermatophyta</taxon>
        <taxon>Magnoliopsida</taxon>
        <taxon>eudicotyledons</taxon>
        <taxon>Gunneridae</taxon>
        <taxon>Pentapetalae</taxon>
        <taxon>rosids</taxon>
        <taxon>malvids</taxon>
        <taxon>Brassicales</taxon>
        <taxon>Brassicaceae</taxon>
        <taxon>Brassiceae</taxon>
        <taxon>Brassica</taxon>
    </lineage>
</organism>
<evidence type="ECO:0000313" key="2">
    <source>
        <dbReference type="EMBL" id="CDY68863.1"/>
    </source>
</evidence>
<evidence type="ECO:0000256" key="1">
    <source>
        <dbReference type="SAM" id="MobiDB-lite"/>
    </source>
</evidence>
<dbReference type="EMBL" id="LK038151">
    <property type="protein sequence ID" value="CDY68863.1"/>
    <property type="molecule type" value="Genomic_DNA"/>
</dbReference>
<keyword evidence="3" id="KW-1185">Reference proteome</keyword>
<feature type="compositionally biased region" description="Basic and acidic residues" evidence="1">
    <location>
        <begin position="17"/>
        <end position="28"/>
    </location>
</feature>
<sequence>QLDPPTEGSNIDSPSPTEREKERGSLAI</sequence>
<dbReference type="Proteomes" id="UP000028999">
    <property type="component" value="Unassembled WGS sequence"/>
</dbReference>
<dbReference type="PaxDb" id="3708-A0A078JMY6"/>
<feature type="compositionally biased region" description="Polar residues" evidence="1">
    <location>
        <begin position="7"/>
        <end position="16"/>
    </location>
</feature>
<name>A0A078JMY6_BRANA</name>